<dbReference type="Gene3D" id="3.10.450.240">
    <property type="match status" value="1"/>
</dbReference>
<reference evidence="11" key="1">
    <citation type="submission" date="2020-04" db="EMBL/GenBank/DDBJ databases">
        <authorList>
            <person name="Alioto T."/>
            <person name="Alioto T."/>
            <person name="Gomez Garrido J."/>
        </authorList>
    </citation>
    <scope>NUCLEOTIDE SEQUENCE</scope>
    <source>
        <strain evidence="11">A484AB</strain>
    </source>
</reference>
<dbReference type="GO" id="GO:0030150">
    <property type="term" value="P:protein import into mitochondrial matrix"/>
    <property type="evidence" value="ECO:0007669"/>
    <property type="project" value="InterPro"/>
</dbReference>
<evidence type="ECO:0000256" key="3">
    <source>
        <dbReference type="ARBA" id="ARBA00022448"/>
    </source>
</evidence>
<comment type="function">
    <text evidence="10">Essential component of the PAM complex, a complex required for the translocation of transit peptide-containing proteins from the inner membrane into the mitochondrial matrix in an ATP-dependent manner.</text>
</comment>
<evidence type="ECO:0000256" key="1">
    <source>
        <dbReference type="ARBA" id="ARBA00004273"/>
    </source>
</evidence>
<dbReference type="PIRSF" id="PIRSF037871">
    <property type="entry name" value="TIM44"/>
    <property type="match status" value="1"/>
</dbReference>
<dbReference type="SMART" id="SM00978">
    <property type="entry name" value="Tim44"/>
    <property type="match status" value="1"/>
</dbReference>
<keyword evidence="7 10" id="KW-0811">Translocation</keyword>
<evidence type="ECO:0000256" key="2">
    <source>
        <dbReference type="ARBA" id="ARBA00009597"/>
    </source>
</evidence>
<protein>
    <recommendedName>
        <fullName evidence="10">Mitochondrial import inner membrane translocase subunit TIM44</fullName>
    </recommendedName>
</protein>
<sequence length="461" mass="52878">MSYSLRICCGNRVAFRHFYYRCVNRGQIFRCWSLPQSTVLCQKNVRYLSTNRQPKPKGLLGKFIDNIREGFEKDKNMQDNIKKFQEEAEKLEESSAFKSAKRQFGVFGTAKEKTSEGISKISSVLKDGGEQLSESASKVVEEMKLSETFRKGQQVSEEFGKSAQEAFTKVKEQSEELGKTEAAKTVTKGLKTVKEDLFDPIAEKSKPYQRPQTLRRRTDPKVESAMKLKEKRIEANDDATGVVLHKDSLWYQQWKNFKDNNPVVNGLFDLKMKYDESDNLFIRATRTVTDKLGDVFQDVFSQSDMAKTLAEITKIDPSFNKDNFLHECEYDIIPTVLQAYINGDLELLQDWCHERTYSVLAAQIEQNKAAGIKVDTKILDIRDVDLALAKIMEQGPVLILTFSAQQTMCAVDARGKVIEGGEDKIELFHYVWAMCRDQTILQHEQAWKVLEFGIQQTSDYY</sequence>
<keyword evidence="8 10" id="KW-0496">Mitochondrion</keyword>
<evidence type="ECO:0000256" key="7">
    <source>
        <dbReference type="ARBA" id="ARBA00023010"/>
    </source>
</evidence>
<dbReference type="GO" id="GO:0005743">
    <property type="term" value="C:mitochondrial inner membrane"/>
    <property type="evidence" value="ECO:0007669"/>
    <property type="project" value="UniProtKB-SubCell"/>
</dbReference>
<keyword evidence="9 10" id="KW-0472">Membrane</keyword>
<dbReference type="Pfam" id="PF04280">
    <property type="entry name" value="Tim44"/>
    <property type="match status" value="1"/>
</dbReference>
<dbReference type="InterPro" id="IPR017303">
    <property type="entry name" value="Tim44"/>
</dbReference>
<comment type="subcellular location">
    <subcellularLocation>
        <location evidence="1 10">Mitochondrion inner membrane</location>
    </subcellularLocation>
</comment>
<evidence type="ECO:0000256" key="8">
    <source>
        <dbReference type="ARBA" id="ARBA00023128"/>
    </source>
</evidence>
<evidence type="ECO:0000256" key="9">
    <source>
        <dbReference type="ARBA" id="ARBA00023136"/>
    </source>
</evidence>
<dbReference type="InterPro" id="IPR039544">
    <property type="entry name" value="Tim44-like"/>
</dbReference>
<evidence type="ECO:0000256" key="4">
    <source>
        <dbReference type="ARBA" id="ARBA00022792"/>
    </source>
</evidence>
<keyword evidence="12" id="KW-1185">Reference proteome</keyword>
<comment type="caution">
    <text evidence="11">The sequence shown here is derived from an EMBL/GenBank/DDBJ whole genome shotgun (WGS) entry which is preliminary data.</text>
</comment>
<evidence type="ECO:0000313" key="12">
    <source>
        <dbReference type="Proteomes" id="UP001152795"/>
    </source>
</evidence>
<dbReference type="GO" id="GO:0051087">
    <property type="term" value="F:protein-folding chaperone binding"/>
    <property type="evidence" value="ECO:0007669"/>
    <property type="project" value="InterPro"/>
</dbReference>
<organism evidence="11 12">
    <name type="scientific">Paramuricea clavata</name>
    <name type="common">Red gorgonian</name>
    <name type="synonym">Violescent sea-whip</name>
    <dbReference type="NCBI Taxonomy" id="317549"/>
    <lineage>
        <taxon>Eukaryota</taxon>
        <taxon>Metazoa</taxon>
        <taxon>Cnidaria</taxon>
        <taxon>Anthozoa</taxon>
        <taxon>Octocorallia</taxon>
        <taxon>Malacalcyonacea</taxon>
        <taxon>Plexauridae</taxon>
        <taxon>Paramuricea</taxon>
    </lineage>
</organism>
<dbReference type="PANTHER" id="PTHR10721:SF1">
    <property type="entry name" value="MITOCHONDRIAL IMPORT INNER MEMBRANE TRANSLOCASE SUBUNIT TIM44"/>
    <property type="match status" value="1"/>
</dbReference>
<dbReference type="PANTHER" id="PTHR10721">
    <property type="entry name" value="MITOCHONDRIAL IMPORT INNER MEMBRANE TRANSLOCASE SUBUNIT TIM44"/>
    <property type="match status" value="1"/>
</dbReference>
<dbReference type="SUPFAM" id="SSF54427">
    <property type="entry name" value="NTF2-like"/>
    <property type="match status" value="1"/>
</dbReference>
<evidence type="ECO:0000313" key="11">
    <source>
        <dbReference type="EMBL" id="CAB4014581.1"/>
    </source>
</evidence>
<keyword evidence="3 10" id="KW-0813">Transport</keyword>
<keyword evidence="4 10" id="KW-0999">Mitochondrion inner membrane</keyword>
<keyword evidence="5 10" id="KW-0653">Protein transport</keyword>
<proteinExistence type="inferred from homology"/>
<dbReference type="InterPro" id="IPR007379">
    <property type="entry name" value="Tim44-like_dom"/>
</dbReference>
<keyword evidence="6" id="KW-0809">Transit peptide</keyword>
<accession>A0A6S7JC74</accession>
<evidence type="ECO:0000256" key="10">
    <source>
        <dbReference type="PIRNR" id="PIRNR037871"/>
    </source>
</evidence>
<gene>
    <name evidence="11" type="ORF">PACLA_8A033879</name>
</gene>
<dbReference type="Proteomes" id="UP001152795">
    <property type="component" value="Unassembled WGS sequence"/>
</dbReference>
<comment type="similarity">
    <text evidence="2 10">Belongs to the Tim44 family.</text>
</comment>
<dbReference type="InterPro" id="IPR032710">
    <property type="entry name" value="NTF2-like_dom_sf"/>
</dbReference>
<evidence type="ECO:0000256" key="6">
    <source>
        <dbReference type="ARBA" id="ARBA00022946"/>
    </source>
</evidence>
<evidence type="ECO:0000256" key="5">
    <source>
        <dbReference type="ARBA" id="ARBA00022927"/>
    </source>
</evidence>
<name>A0A6S7JC74_PARCT</name>
<dbReference type="EMBL" id="CACRXK020008362">
    <property type="protein sequence ID" value="CAB4014581.1"/>
    <property type="molecule type" value="Genomic_DNA"/>
</dbReference>
<dbReference type="AlphaFoldDB" id="A0A6S7JC74"/>
<dbReference type="OrthoDB" id="10265990at2759"/>